<evidence type="ECO:0000313" key="2">
    <source>
        <dbReference type="EMBL" id="ELA23849.1"/>
    </source>
</evidence>
<organism evidence="2">
    <name type="scientific">Colletotrichum fructicola (strain Nara gc5)</name>
    <name type="common">Anthracnose fungus</name>
    <name type="synonym">Colletotrichum gloeosporioides (strain Nara gc5)</name>
    <dbReference type="NCBI Taxonomy" id="1213859"/>
    <lineage>
        <taxon>Eukaryota</taxon>
        <taxon>Fungi</taxon>
        <taxon>Dikarya</taxon>
        <taxon>Ascomycota</taxon>
        <taxon>Pezizomycotina</taxon>
        <taxon>Sordariomycetes</taxon>
        <taxon>Hypocreomycetidae</taxon>
        <taxon>Glomerellales</taxon>
        <taxon>Glomerellaceae</taxon>
        <taxon>Colletotrichum</taxon>
        <taxon>Colletotrichum gloeosporioides species complex</taxon>
    </lineage>
</organism>
<gene>
    <name evidence="2" type="ORF">CGGC5_14547</name>
</gene>
<sequence length="173" mass="19446">MAKRKTETAARSSKLGVILSYKSTTKPSSYVDTFDLRVLPANPPCPAFWISESKAQLIDPEAGTDKRGTFVVQYETRFVGRTEAAWVAATKVGRVLIAEFWKSYKAHSGRSQEDWLEGRKLSKSAVDSLGLEKNCKSLEDKGSARPNRKKRTGGKHEENEDDLQEWFPAMTHH</sequence>
<dbReference type="EMBL" id="KB021341">
    <property type="protein sequence ID" value="ELA23849.1"/>
    <property type="molecule type" value="Genomic_DNA"/>
</dbReference>
<evidence type="ECO:0000256" key="1">
    <source>
        <dbReference type="SAM" id="MobiDB-lite"/>
    </source>
</evidence>
<proteinExistence type="predicted"/>
<dbReference type="HOGENOM" id="CLU_1547447_0_0_1"/>
<accession>L2FBW7</accession>
<protein>
    <submittedName>
        <fullName evidence="2">Uncharacterized protein</fullName>
    </submittedName>
</protein>
<reference evidence="2" key="1">
    <citation type="submission" date="2012-08" db="EMBL/GenBank/DDBJ databases">
        <title>Genome analysis of Colletotrichum orbiculare and Colletotrichum fructicola.</title>
        <authorList>
            <person name="Gan P.H.P."/>
            <person name="Ikeda K."/>
            <person name="Irieda H."/>
            <person name="Narusaka M."/>
            <person name="O'Connell R.J."/>
            <person name="Narusaka Y."/>
            <person name="Takano Y."/>
            <person name="Kubo Y."/>
            <person name="Shirasu K."/>
        </authorList>
    </citation>
    <scope>NUCLEOTIDE SEQUENCE</scope>
    <source>
        <strain evidence="2">Nara gc5</strain>
    </source>
</reference>
<dbReference type="AlphaFoldDB" id="L2FBW7"/>
<feature type="region of interest" description="Disordered" evidence="1">
    <location>
        <begin position="136"/>
        <end position="173"/>
    </location>
</feature>
<name>L2FBW7_COLFN</name>